<organism evidence="1 2">
    <name type="scientific">Vitis vinifera</name>
    <name type="common">Grape</name>
    <dbReference type="NCBI Taxonomy" id="29760"/>
    <lineage>
        <taxon>Eukaryota</taxon>
        <taxon>Viridiplantae</taxon>
        <taxon>Streptophyta</taxon>
        <taxon>Embryophyta</taxon>
        <taxon>Tracheophyta</taxon>
        <taxon>Spermatophyta</taxon>
        <taxon>Magnoliopsida</taxon>
        <taxon>eudicotyledons</taxon>
        <taxon>Gunneridae</taxon>
        <taxon>Pentapetalae</taxon>
        <taxon>rosids</taxon>
        <taxon>Vitales</taxon>
        <taxon>Vitaceae</taxon>
        <taxon>Viteae</taxon>
        <taxon>Vitis</taxon>
    </lineage>
</organism>
<comment type="caution">
    <text evidence="1">The sequence shown here is derived from an EMBL/GenBank/DDBJ whole genome shotgun (WGS) entry which is preliminary data.</text>
</comment>
<accession>A0A438I9K2</accession>
<dbReference type="Proteomes" id="UP000288805">
    <property type="component" value="Unassembled WGS sequence"/>
</dbReference>
<name>A0A438I9K2_VITVI</name>
<evidence type="ECO:0000313" key="2">
    <source>
        <dbReference type="Proteomes" id="UP000288805"/>
    </source>
</evidence>
<evidence type="ECO:0000313" key="1">
    <source>
        <dbReference type="EMBL" id="RVW93396.1"/>
    </source>
</evidence>
<sequence length="148" mass="17082">MVVGSSCGQSVQGLKFRISLVLQSPTSEQLEQTIRLGFPASTMKLNMKQSWSANDERMARYLVRVPEEEKQAHISEYRLPLYFNRGQPLQEIIWGLHLKYLNDSDAQYVLVELHEGDTENYVKSCDRCQRYTLIPRMPSEVFNPVTSP</sequence>
<gene>
    <name evidence="1" type="ORF">CK203_022428</name>
</gene>
<protein>
    <submittedName>
        <fullName evidence="1">Uncharacterized protein</fullName>
    </submittedName>
</protein>
<dbReference type="EMBL" id="QGNW01000130">
    <property type="protein sequence ID" value="RVW93396.1"/>
    <property type="molecule type" value="Genomic_DNA"/>
</dbReference>
<reference evidence="1 2" key="1">
    <citation type="journal article" date="2018" name="PLoS Genet.">
        <title>Population sequencing reveals clonal diversity and ancestral inbreeding in the grapevine cultivar Chardonnay.</title>
        <authorList>
            <person name="Roach M.J."/>
            <person name="Johnson D.L."/>
            <person name="Bohlmann J."/>
            <person name="van Vuuren H.J."/>
            <person name="Jones S.J."/>
            <person name="Pretorius I.S."/>
            <person name="Schmidt S.A."/>
            <person name="Borneman A.R."/>
        </authorList>
    </citation>
    <scope>NUCLEOTIDE SEQUENCE [LARGE SCALE GENOMIC DNA]</scope>
    <source>
        <strain evidence="2">cv. Chardonnay</strain>
        <tissue evidence="1">Leaf</tissue>
    </source>
</reference>
<dbReference type="AlphaFoldDB" id="A0A438I9K2"/>
<proteinExistence type="predicted"/>